<feature type="transmembrane region" description="Helical" evidence="1">
    <location>
        <begin position="57"/>
        <end position="74"/>
    </location>
</feature>
<keyword evidence="5" id="KW-1185">Reference proteome</keyword>
<keyword evidence="1" id="KW-1133">Transmembrane helix</keyword>
<feature type="transmembrane region" description="Helical" evidence="1">
    <location>
        <begin position="224"/>
        <end position="245"/>
    </location>
</feature>
<feature type="transmembrane region" description="Helical" evidence="1">
    <location>
        <begin position="313"/>
        <end position="337"/>
    </location>
</feature>
<dbReference type="PANTHER" id="PTHR23534:SF1">
    <property type="entry name" value="MAJOR FACILITATOR SUPERFAMILY PROTEIN"/>
    <property type="match status" value="1"/>
</dbReference>
<dbReference type="EMBL" id="CAMXCT030001136">
    <property type="protein sequence ID" value="CAL4774447.1"/>
    <property type="molecule type" value="Genomic_DNA"/>
</dbReference>
<dbReference type="SUPFAM" id="SSF103473">
    <property type="entry name" value="MFS general substrate transporter"/>
    <property type="match status" value="1"/>
</dbReference>
<evidence type="ECO:0000313" key="4">
    <source>
        <dbReference type="EMBL" id="CAL4774447.1"/>
    </source>
</evidence>
<dbReference type="Gene3D" id="1.20.1250.20">
    <property type="entry name" value="MFS general substrate transporter like domains"/>
    <property type="match status" value="1"/>
</dbReference>
<protein>
    <submittedName>
        <fullName evidence="4">MFS-type transporter YdeG</fullName>
    </submittedName>
</protein>
<evidence type="ECO:0000313" key="2">
    <source>
        <dbReference type="EMBL" id="CAI3987135.1"/>
    </source>
</evidence>
<dbReference type="EMBL" id="CAMXCT020001136">
    <property type="protein sequence ID" value="CAL1140510.1"/>
    <property type="molecule type" value="Genomic_DNA"/>
</dbReference>
<feature type="transmembrane region" description="Helical" evidence="1">
    <location>
        <begin position="86"/>
        <end position="104"/>
    </location>
</feature>
<feature type="transmembrane region" description="Helical" evidence="1">
    <location>
        <begin position="142"/>
        <end position="164"/>
    </location>
</feature>
<feature type="transmembrane region" description="Helical" evidence="1">
    <location>
        <begin position="287"/>
        <end position="307"/>
    </location>
</feature>
<feature type="transmembrane region" description="Helical" evidence="1">
    <location>
        <begin position="176"/>
        <end position="196"/>
    </location>
</feature>
<feature type="transmembrane region" description="Helical" evidence="1">
    <location>
        <begin position="382"/>
        <end position="401"/>
    </location>
</feature>
<name>A0A9P1C8Q2_9DINO</name>
<feature type="transmembrane region" description="Helical" evidence="1">
    <location>
        <begin position="257"/>
        <end position="275"/>
    </location>
</feature>
<organism evidence="2">
    <name type="scientific">Cladocopium goreaui</name>
    <dbReference type="NCBI Taxonomy" id="2562237"/>
    <lineage>
        <taxon>Eukaryota</taxon>
        <taxon>Sar</taxon>
        <taxon>Alveolata</taxon>
        <taxon>Dinophyceae</taxon>
        <taxon>Suessiales</taxon>
        <taxon>Symbiodiniaceae</taxon>
        <taxon>Cladocopium</taxon>
    </lineage>
</organism>
<feature type="transmembrane region" description="Helical" evidence="1">
    <location>
        <begin position="349"/>
        <end position="370"/>
    </location>
</feature>
<reference evidence="2" key="1">
    <citation type="submission" date="2022-10" db="EMBL/GenBank/DDBJ databases">
        <authorList>
            <person name="Chen Y."/>
            <person name="Dougan E. K."/>
            <person name="Chan C."/>
            <person name="Rhodes N."/>
            <person name="Thang M."/>
        </authorList>
    </citation>
    <scope>NUCLEOTIDE SEQUENCE</scope>
</reference>
<feature type="transmembrane region" description="Helical" evidence="1">
    <location>
        <begin position="21"/>
        <end position="45"/>
    </location>
</feature>
<sequence>MAKDVEQGDPKVTSPADDWTSVLLLSGAWACAFSIFSSAVATLSLAVDASAPNGLETLPLSLALILQGVANLVLPICKRKLGLKGTYFLGASVGIVACGLLVLGCFLGDFSTQCIGSALLGFSLSFAQNYRFVSVLLLPSNPASAVSAVLFGGVLGSLLGPGALAQAKDLLEVPFAGIYLLGGCVFVVSLVLIACVKFPPVVSSAGSSDAEAPRALCRILRQPSCFAAILTMASSYSIMLLLMAPTPVVMQQYYNHGYVPTTLTMMGHMFCMFAPSPLTGKLVSRFGSLKVIQSGLILACATAIILWLENELWAFMVAMGLLGFTWNFMFLGGTVLLNSCLKATESLKVVAAADCTVFLTAAAFTVLSMPLVSNIGWPETQIATMSMAVAVALCLGVAAAVRDV</sequence>
<reference evidence="3" key="2">
    <citation type="submission" date="2024-04" db="EMBL/GenBank/DDBJ databases">
        <authorList>
            <person name="Chen Y."/>
            <person name="Shah S."/>
            <person name="Dougan E. K."/>
            <person name="Thang M."/>
            <person name="Chan C."/>
        </authorList>
    </citation>
    <scope>NUCLEOTIDE SEQUENCE [LARGE SCALE GENOMIC DNA]</scope>
</reference>
<keyword evidence="1" id="KW-0472">Membrane</keyword>
<evidence type="ECO:0000256" key="1">
    <source>
        <dbReference type="SAM" id="Phobius"/>
    </source>
</evidence>
<dbReference type="AlphaFoldDB" id="A0A9P1C8Q2"/>
<dbReference type="PANTHER" id="PTHR23534">
    <property type="entry name" value="MFS PERMEASE"/>
    <property type="match status" value="1"/>
</dbReference>
<dbReference type="Proteomes" id="UP001152797">
    <property type="component" value="Unassembled WGS sequence"/>
</dbReference>
<accession>A0A9P1C8Q2</accession>
<dbReference type="EMBL" id="CAMXCT010001136">
    <property type="protein sequence ID" value="CAI3987135.1"/>
    <property type="molecule type" value="Genomic_DNA"/>
</dbReference>
<evidence type="ECO:0000313" key="5">
    <source>
        <dbReference type="Proteomes" id="UP001152797"/>
    </source>
</evidence>
<gene>
    <name evidence="2" type="ORF">C1SCF055_LOCUS14431</name>
</gene>
<dbReference type="InterPro" id="IPR036259">
    <property type="entry name" value="MFS_trans_sf"/>
</dbReference>
<dbReference type="OrthoDB" id="439243at2759"/>
<proteinExistence type="predicted"/>
<comment type="caution">
    <text evidence="2">The sequence shown here is derived from an EMBL/GenBank/DDBJ whole genome shotgun (WGS) entry which is preliminary data.</text>
</comment>
<evidence type="ECO:0000313" key="3">
    <source>
        <dbReference type="EMBL" id="CAL1140510.1"/>
    </source>
</evidence>
<keyword evidence="1" id="KW-0812">Transmembrane</keyword>